<dbReference type="EMBL" id="BAABAB010000022">
    <property type="protein sequence ID" value="GAA3627131.1"/>
    <property type="molecule type" value="Genomic_DNA"/>
</dbReference>
<evidence type="ECO:0000313" key="2">
    <source>
        <dbReference type="Proteomes" id="UP001501490"/>
    </source>
</evidence>
<dbReference type="Gene3D" id="3.90.1140.10">
    <property type="entry name" value="Cyclic phosphodiesterase"/>
    <property type="match status" value="1"/>
</dbReference>
<sequence>MAQSIELLLDGRAEEAVRRQWNLLADAGMPSERRTGADENHRPHVTLFAADAVPEAAEAALPGLVAELDLELQIGALMLFGPRRGRCILVRQMTASIPLLELQARVAQACGADSAGQFGPGRWSPHVTLARRVPPDRLGAMLTTLGRTADTPVLARVTGCRRWDGTRKTAWLL</sequence>
<dbReference type="InterPro" id="IPR009097">
    <property type="entry name" value="Cyclic_Pdiesterase"/>
</dbReference>
<reference evidence="2" key="1">
    <citation type="journal article" date="2019" name="Int. J. Syst. Evol. Microbiol.">
        <title>The Global Catalogue of Microorganisms (GCM) 10K type strain sequencing project: providing services to taxonomists for standard genome sequencing and annotation.</title>
        <authorList>
            <consortium name="The Broad Institute Genomics Platform"/>
            <consortium name="The Broad Institute Genome Sequencing Center for Infectious Disease"/>
            <person name="Wu L."/>
            <person name="Ma J."/>
        </authorList>
    </citation>
    <scope>NUCLEOTIDE SEQUENCE [LARGE SCALE GENOMIC DNA]</scope>
    <source>
        <strain evidence="2">JCM 16929</strain>
    </source>
</reference>
<dbReference type="GO" id="GO:0016874">
    <property type="term" value="F:ligase activity"/>
    <property type="evidence" value="ECO:0007669"/>
    <property type="project" value="UniProtKB-KW"/>
</dbReference>
<dbReference type="Proteomes" id="UP001501490">
    <property type="component" value="Unassembled WGS sequence"/>
</dbReference>
<proteinExistence type="predicted"/>
<accession>A0ABP7A8W0</accession>
<dbReference type="Pfam" id="PF13563">
    <property type="entry name" value="2_5_RNA_ligase2"/>
    <property type="match status" value="1"/>
</dbReference>
<keyword evidence="2" id="KW-1185">Reference proteome</keyword>
<dbReference type="RefSeq" id="WP_344806284.1">
    <property type="nucleotide sequence ID" value="NZ_BAABAB010000022.1"/>
</dbReference>
<evidence type="ECO:0000313" key="1">
    <source>
        <dbReference type="EMBL" id="GAA3627131.1"/>
    </source>
</evidence>
<name>A0ABP7A8W0_9ACTN</name>
<comment type="caution">
    <text evidence="1">The sequence shown here is derived from an EMBL/GenBank/DDBJ whole genome shotgun (WGS) entry which is preliminary data.</text>
</comment>
<organism evidence="1 2">
    <name type="scientific">Microlunatus ginsengisoli</name>
    <dbReference type="NCBI Taxonomy" id="363863"/>
    <lineage>
        <taxon>Bacteria</taxon>
        <taxon>Bacillati</taxon>
        <taxon>Actinomycetota</taxon>
        <taxon>Actinomycetes</taxon>
        <taxon>Propionibacteriales</taxon>
        <taxon>Propionibacteriaceae</taxon>
        <taxon>Microlunatus</taxon>
    </lineage>
</organism>
<keyword evidence="1" id="KW-0436">Ligase</keyword>
<protein>
    <submittedName>
        <fullName evidence="1">2'-5' RNA ligase family protein</fullName>
    </submittedName>
</protein>
<gene>
    <name evidence="1" type="ORF">GCM10022236_31810</name>
</gene>
<dbReference type="SUPFAM" id="SSF55144">
    <property type="entry name" value="LigT-like"/>
    <property type="match status" value="1"/>
</dbReference>